<dbReference type="Gene3D" id="1.10.10.10">
    <property type="entry name" value="Winged helix-like DNA-binding domain superfamily/Winged helix DNA-binding domain"/>
    <property type="match status" value="1"/>
</dbReference>
<dbReference type="InterPro" id="IPR036388">
    <property type="entry name" value="WH-like_DNA-bd_sf"/>
</dbReference>
<keyword evidence="4" id="KW-0804">Transcription</keyword>
<dbReference type="SUPFAM" id="SSF46785">
    <property type="entry name" value="Winged helix' DNA-binding domain"/>
    <property type="match status" value="1"/>
</dbReference>
<dbReference type="RefSeq" id="WP_377764203.1">
    <property type="nucleotide sequence ID" value="NZ_JBHRXY010000045.1"/>
</dbReference>
<comment type="caution">
    <text evidence="6">The sequence shown here is derived from an EMBL/GenBank/DDBJ whole genome shotgun (WGS) entry which is preliminary data.</text>
</comment>
<dbReference type="InterPro" id="IPR005119">
    <property type="entry name" value="LysR_subst-bd"/>
</dbReference>
<gene>
    <name evidence="6" type="ORF">ACFOM8_20540</name>
</gene>
<keyword evidence="3" id="KW-0238">DNA-binding</keyword>
<reference evidence="7" key="1">
    <citation type="journal article" date="2019" name="Int. J. Syst. Evol. Microbiol.">
        <title>The Global Catalogue of Microorganisms (GCM) 10K type strain sequencing project: providing services to taxonomists for standard genome sequencing and annotation.</title>
        <authorList>
            <consortium name="The Broad Institute Genomics Platform"/>
            <consortium name="The Broad Institute Genome Sequencing Center for Infectious Disease"/>
            <person name="Wu L."/>
            <person name="Ma J."/>
        </authorList>
    </citation>
    <scope>NUCLEOTIDE SEQUENCE [LARGE SCALE GENOMIC DNA]</scope>
    <source>
        <strain evidence="7">KCTC 42473</strain>
    </source>
</reference>
<dbReference type="Pfam" id="PF00126">
    <property type="entry name" value="HTH_1"/>
    <property type="match status" value="1"/>
</dbReference>
<protein>
    <submittedName>
        <fullName evidence="6">LysR family transcriptional regulator</fullName>
    </submittedName>
</protein>
<dbReference type="InterPro" id="IPR058163">
    <property type="entry name" value="LysR-type_TF_proteobact-type"/>
</dbReference>
<dbReference type="Pfam" id="PF03466">
    <property type="entry name" value="LysR_substrate"/>
    <property type="match status" value="1"/>
</dbReference>
<proteinExistence type="inferred from homology"/>
<dbReference type="PANTHER" id="PTHR30537">
    <property type="entry name" value="HTH-TYPE TRANSCRIPTIONAL REGULATOR"/>
    <property type="match status" value="1"/>
</dbReference>
<dbReference type="SUPFAM" id="SSF53850">
    <property type="entry name" value="Periplasmic binding protein-like II"/>
    <property type="match status" value="1"/>
</dbReference>
<dbReference type="InterPro" id="IPR036390">
    <property type="entry name" value="WH_DNA-bd_sf"/>
</dbReference>
<dbReference type="PROSITE" id="PS50931">
    <property type="entry name" value="HTH_LYSR"/>
    <property type="match status" value="1"/>
</dbReference>
<dbReference type="EMBL" id="JBHRXY010000045">
    <property type="protein sequence ID" value="MFC3631815.1"/>
    <property type="molecule type" value="Genomic_DNA"/>
</dbReference>
<evidence type="ECO:0000313" key="7">
    <source>
        <dbReference type="Proteomes" id="UP001595539"/>
    </source>
</evidence>
<feature type="domain" description="HTH lysR-type" evidence="5">
    <location>
        <begin position="4"/>
        <end position="61"/>
    </location>
</feature>
<evidence type="ECO:0000256" key="2">
    <source>
        <dbReference type="ARBA" id="ARBA00023015"/>
    </source>
</evidence>
<dbReference type="InterPro" id="IPR000847">
    <property type="entry name" value="LysR_HTH_N"/>
</dbReference>
<sequence length="312" mass="34769">MPKIELKDISNFVLIARTGSLTRATMVSGVPKATLSHSIRRLEDMLEVELFLRSQKGLHLTDAGRALLDNSARVFDSIEVATSAAQRAHSTLNGKVRILGSVEFGTSIIGAATLLLAREHPGLSFETRTYASDTPLPEQSDFDCMIFVGTAPSSDYVCRKLGNVSYRAYASPTLLEKLGTPERIDDLSHMPGIEYTRKGISEPWLLQDEDSKQVARYNIRFSVHDYWMAKFYAVSGEAVAYLPDFFVYYEVDQGSLVPLLKPAENVDQISVWVIYGAARHKNPRVKLVVETLCKQFSSVIHHPGYALIPRND</sequence>
<keyword evidence="2" id="KW-0805">Transcription regulation</keyword>
<name>A0ABV7U9Z1_9RHOB</name>
<accession>A0ABV7U9Z1</accession>
<dbReference type="Proteomes" id="UP001595539">
    <property type="component" value="Unassembled WGS sequence"/>
</dbReference>
<evidence type="ECO:0000256" key="1">
    <source>
        <dbReference type="ARBA" id="ARBA00009437"/>
    </source>
</evidence>
<evidence type="ECO:0000256" key="3">
    <source>
        <dbReference type="ARBA" id="ARBA00023125"/>
    </source>
</evidence>
<dbReference type="PANTHER" id="PTHR30537:SF5">
    <property type="entry name" value="HTH-TYPE TRANSCRIPTIONAL ACTIVATOR TTDR-RELATED"/>
    <property type="match status" value="1"/>
</dbReference>
<dbReference type="Gene3D" id="3.40.190.290">
    <property type="match status" value="1"/>
</dbReference>
<comment type="similarity">
    <text evidence="1">Belongs to the LysR transcriptional regulatory family.</text>
</comment>
<evidence type="ECO:0000259" key="5">
    <source>
        <dbReference type="PROSITE" id="PS50931"/>
    </source>
</evidence>
<evidence type="ECO:0000256" key="4">
    <source>
        <dbReference type="ARBA" id="ARBA00023163"/>
    </source>
</evidence>
<keyword evidence="7" id="KW-1185">Reference proteome</keyword>
<organism evidence="6 7">
    <name type="scientific">Paracoccus angustae</name>
    <dbReference type="NCBI Taxonomy" id="1671480"/>
    <lineage>
        <taxon>Bacteria</taxon>
        <taxon>Pseudomonadati</taxon>
        <taxon>Pseudomonadota</taxon>
        <taxon>Alphaproteobacteria</taxon>
        <taxon>Rhodobacterales</taxon>
        <taxon>Paracoccaceae</taxon>
        <taxon>Paracoccus</taxon>
    </lineage>
</organism>
<evidence type="ECO:0000313" key="6">
    <source>
        <dbReference type="EMBL" id="MFC3631815.1"/>
    </source>
</evidence>